<dbReference type="AlphaFoldDB" id="A0A2T4U8K5"/>
<feature type="transmembrane region" description="Helical" evidence="7">
    <location>
        <begin position="30"/>
        <end position="49"/>
    </location>
</feature>
<keyword evidence="4 7" id="KW-1133">Transmembrane helix</keyword>
<evidence type="ECO:0000313" key="8">
    <source>
        <dbReference type="EMBL" id="PTL39731.1"/>
    </source>
</evidence>
<proteinExistence type="predicted"/>
<evidence type="ECO:0000256" key="2">
    <source>
        <dbReference type="ARBA" id="ARBA00022475"/>
    </source>
</evidence>
<evidence type="ECO:0000256" key="7">
    <source>
        <dbReference type="SAM" id="Phobius"/>
    </source>
</evidence>
<feature type="transmembrane region" description="Helical" evidence="7">
    <location>
        <begin position="55"/>
        <end position="76"/>
    </location>
</feature>
<comment type="caution">
    <text evidence="8">The sequence shown here is derived from an EMBL/GenBank/DDBJ whole genome shotgun (WGS) entry which is preliminary data.</text>
</comment>
<keyword evidence="9" id="KW-1185">Reference proteome</keyword>
<keyword evidence="2" id="KW-1003">Cell membrane</keyword>
<dbReference type="Proteomes" id="UP000240509">
    <property type="component" value="Unassembled WGS sequence"/>
</dbReference>
<evidence type="ECO:0000256" key="6">
    <source>
        <dbReference type="SAM" id="MobiDB-lite"/>
    </source>
</evidence>
<gene>
    <name evidence="8" type="ORF">C6Y45_05285</name>
</gene>
<evidence type="ECO:0000256" key="4">
    <source>
        <dbReference type="ARBA" id="ARBA00022989"/>
    </source>
</evidence>
<dbReference type="RefSeq" id="WP_107583987.1">
    <property type="nucleotide sequence ID" value="NZ_PZJJ01000005.1"/>
</dbReference>
<feature type="compositionally biased region" description="Basic and acidic residues" evidence="6">
    <location>
        <begin position="13"/>
        <end position="23"/>
    </location>
</feature>
<accession>A0A2T4U8K5</accession>
<dbReference type="InterPro" id="IPR005171">
    <property type="entry name" value="Cyt_c_oxidase_su4_prok"/>
</dbReference>
<dbReference type="GO" id="GO:0005886">
    <property type="term" value="C:plasma membrane"/>
    <property type="evidence" value="ECO:0007669"/>
    <property type="project" value="UniProtKB-SubCell"/>
</dbReference>
<comment type="subcellular location">
    <subcellularLocation>
        <location evidence="1">Cell membrane</location>
        <topology evidence="1">Multi-pass membrane protein</topology>
    </subcellularLocation>
</comment>
<keyword evidence="5 7" id="KW-0472">Membrane</keyword>
<evidence type="ECO:0000313" key="9">
    <source>
        <dbReference type="Proteomes" id="UP000240509"/>
    </source>
</evidence>
<organism evidence="8 9">
    <name type="scientific">Alkalicoccus saliphilus</name>
    <dbReference type="NCBI Taxonomy" id="200989"/>
    <lineage>
        <taxon>Bacteria</taxon>
        <taxon>Bacillati</taxon>
        <taxon>Bacillota</taxon>
        <taxon>Bacilli</taxon>
        <taxon>Bacillales</taxon>
        <taxon>Bacillaceae</taxon>
        <taxon>Alkalicoccus</taxon>
    </lineage>
</organism>
<feature type="region of interest" description="Disordered" evidence="6">
    <location>
        <begin position="1"/>
        <end position="23"/>
    </location>
</feature>
<dbReference type="Pfam" id="PF03626">
    <property type="entry name" value="COX4_pro"/>
    <property type="match status" value="1"/>
</dbReference>
<protein>
    <submittedName>
        <fullName evidence="8">Cytochrome-c oxidase</fullName>
    </submittedName>
</protein>
<evidence type="ECO:0000256" key="3">
    <source>
        <dbReference type="ARBA" id="ARBA00022692"/>
    </source>
</evidence>
<feature type="transmembrane region" description="Helical" evidence="7">
    <location>
        <begin position="88"/>
        <end position="110"/>
    </location>
</feature>
<dbReference type="EMBL" id="PZJJ01000005">
    <property type="protein sequence ID" value="PTL39731.1"/>
    <property type="molecule type" value="Genomic_DNA"/>
</dbReference>
<dbReference type="OrthoDB" id="2989516at2"/>
<reference evidence="8 9" key="1">
    <citation type="submission" date="2018-03" db="EMBL/GenBank/DDBJ databases">
        <title>Alkalicoccus saliphilus sp. nov., isolated from a mineral pool.</title>
        <authorList>
            <person name="Zhao B."/>
        </authorList>
    </citation>
    <scope>NUCLEOTIDE SEQUENCE [LARGE SCALE GENOMIC DNA]</scope>
    <source>
        <strain evidence="8 9">6AG</strain>
    </source>
</reference>
<sequence>MSHVDPSAPLEGKPTKESERNLKRESRTQLVSFIFMIFITSTAFLTVASDIVPTGFAIPFILLLASIQVIMQLYVFMHMNHGSRWINVMMWAGLFVAAMTVAALMILIGVTKY</sequence>
<evidence type="ECO:0000256" key="1">
    <source>
        <dbReference type="ARBA" id="ARBA00004651"/>
    </source>
</evidence>
<evidence type="ECO:0000256" key="5">
    <source>
        <dbReference type="ARBA" id="ARBA00023136"/>
    </source>
</evidence>
<name>A0A2T4U8K5_9BACI</name>
<keyword evidence="3 7" id="KW-0812">Transmembrane</keyword>